<dbReference type="RefSeq" id="WP_268061110.1">
    <property type="nucleotide sequence ID" value="NZ_JAPQFJ010000007.1"/>
</dbReference>
<feature type="domain" description="DUF6385" evidence="1">
    <location>
        <begin position="65"/>
        <end position="146"/>
    </location>
</feature>
<dbReference type="EMBL" id="JAPQFJ010000007">
    <property type="protein sequence ID" value="MCY6958694.1"/>
    <property type="molecule type" value="Genomic_DNA"/>
</dbReference>
<comment type="caution">
    <text evidence="2">The sequence shown here is derived from an EMBL/GenBank/DDBJ whole genome shotgun (WGS) entry which is preliminary data.</text>
</comment>
<dbReference type="Proteomes" id="UP001144612">
    <property type="component" value="Unassembled WGS sequence"/>
</dbReference>
<dbReference type="InterPro" id="IPR045965">
    <property type="entry name" value="DUF6385"/>
</dbReference>
<dbReference type="Pfam" id="PF19912">
    <property type="entry name" value="DUF6385"/>
    <property type="match status" value="1"/>
</dbReference>
<evidence type="ECO:0000313" key="3">
    <source>
        <dbReference type="Proteomes" id="UP001144612"/>
    </source>
</evidence>
<protein>
    <submittedName>
        <fullName evidence="2">DUF6385 domain-containing protein</fullName>
    </submittedName>
</protein>
<proteinExistence type="predicted"/>
<evidence type="ECO:0000313" key="2">
    <source>
        <dbReference type="EMBL" id="MCY6958694.1"/>
    </source>
</evidence>
<reference evidence="2" key="1">
    <citation type="submission" date="2022-12" db="EMBL/GenBank/DDBJ databases">
        <title>Clostridium sp. nov., isolated from industrial wastewater.</title>
        <authorList>
            <person name="Jiayan W."/>
        </authorList>
    </citation>
    <scope>NUCLEOTIDE SEQUENCE</scope>
    <source>
        <strain evidence="2">ZC22-4</strain>
    </source>
</reference>
<sequence>MLTQSPKIYTEDEKMIEVGEDILNWLESYTPPPLGTNVNMVGRKFEEYELVITTSSSFQYTNPFDTSQYSTVTFFVKNTGSNPAKVRLQISPKQTEVDYGYVDDSPIVNVGAGEIVALVPMIFGKYTRIAYKSDISTDLEIIMQAHI</sequence>
<organism evidence="2 3">
    <name type="scientific">Clostridium brassicae</name>
    <dbReference type="NCBI Taxonomy" id="2999072"/>
    <lineage>
        <taxon>Bacteria</taxon>
        <taxon>Bacillati</taxon>
        <taxon>Bacillota</taxon>
        <taxon>Clostridia</taxon>
        <taxon>Eubacteriales</taxon>
        <taxon>Clostridiaceae</taxon>
        <taxon>Clostridium</taxon>
    </lineage>
</organism>
<name>A0ABT4D8Q5_9CLOT</name>
<keyword evidence="3" id="KW-1185">Reference proteome</keyword>
<evidence type="ECO:0000259" key="1">
    <source>
        <dbReference type="Pfam" id="PF19912"/>
    </source>
</evidence>
<gene>
    <name evidence="2" type="ORF">OW729_08760</name>
</gene>
<accession>A0ABT4D8Q5</accession>